<feature type="compositionally biased region" description="Polar residues" evidence="1">
    <location>
        <begin position="13"/>
        <end position="24"/>
    </location>
</feature>
<dbReference type="Proteomes" id="UP001174997">
    <property type="component" value="Unassembled WGS sequence"/>
</dbReference>
<organism evidence="3 4">
    <name type="scientific">Cercophora samala</name>
    <dbReference type="NCBI Taxonomy" id="330535"/>
    <lineage>
        <taxon>Eukaryota</taxon>
        <taxon>Fungi</taxon>
        <taxon>Dikarya</taxon>
        <taxon>Ascomycota</taxon>
        <taxon>Pezizomycotina</taxon>
        <taxon>Sordariomycetes</taxon>
        <taxon>Sordariomycetidae</taxon>
        <taxon>Sordariales</taxon>
        <taxon>Lasiosphaeriaceae</taxon>
        <taxon>Cercophora</taxon>
    </lineage>
</organism>
<dbReference type="EMBL" id="JAULSY010000026">
    <property type="protein sequence ID" value="KAK0670933.1"/>
    <property type="molecule type" value="Genomic_DNA"/>
</dbReference>
<evidence type="ECO:0000256" key="1">
    <source>
        <dbReference type="SAM" id="MobiDB-lite"/>
    </source>
</evidence>
<dbReference type="SUPFAM" id="SSF53300">
    <property type="entry name" value="vWA-like"/>
    <property type="match status" value="1"/>
</dbReference>
<proteinExistence type="predicted"/>
<evidence type="ECO:0000313" key="3">
    <source>
        <dbReference type="EMBL" id="KAK0670933.1"/>
    </source>
</evidence>
<dbReference type="Pfam" id="PF00092">
    <property type="entry name" value="VWA"/>
    <property type="match status" value="1"/>
</dbReference>
<evidence type="ECO:0000259" key="2">
    <source>
        <dbReference type="PROSITE" id="PS50234"/>
    </source>
</evidence>
<comment type="caution">
    <text evidence="3">The sequence shown here is derived from an EMBL/GenBank/DDBJ whole genome shotgun (WGS) entry which is preliminary data.</text>
</comment>
<dbReference type="InterPro" id="IPR036465">
    <property type="entry name" value="vWFA_dom_sf"/>
</dbReference>
<evidence type="ECO:0000313" key="4">
    <source>
        <dbReference type="Proteomes" id="UP001174997"/>
    </source>
</evidence>
<sequence length="264" mass="28989">MNPPPAYSEEDNTSASNADVPSTSESDDPYSFLSIFDTVFLIDDSGSMSWYGLCGWIEARNALKAIAPVCTRYDADGVDIHFLNSESSFQNVKSAERVQQIFDQVRPTGYTPTGRRIHEILSPYVTTFEIAARFARAGPDSTGVKPRILIVITDGVPDKEPDLEGVIRKLARRLDDADAPVHQLGIQFFQVGADRGATEALNRLDDGIEGVRDMVDTVTFDTYAEAYCEVSGQGGRRALTAEGIMKAVLGSVSRRLDRKYLPRA</sequence>
<keyword evidence="4" id="KW-1185">Reference proteome</keyword>
<dbReference type="AlphaFoldDB" id="A0AA39ZH60"/>
<reference evidence="3" key="1">
    <citation type="submission" date="2023-06" db="EMBL/GenBank/DDBJ databases">
        <title>Genome-scale phylogeny and comparative genomics of the fungal order Sordariales.</title>
        <authorList>
            <consortium name="Lawrence Berkeley National Laboratory"/>
            <person name="Hensen N."/>
            <person name="Bonometti L."/>
            <person name="Westerberg I."/>
            <person name="Brannstrom I.O."/>
            <person name="Guillou S."/>
            <person name="Cros-Aarteil S."/>
            <person name="Calhoun S."/>
            <person name="Haridas S."/>
            <person name="Kuo A."/>
            <person name="Mondo S."/>
            <person name="Pangilinan J."/>
            <person name="Riley R."/>
            <person name="Labutti K."/>
            <person name="Andreopoulos B."/>
            <person name="Lipzen A."/>
            <person name="Chen C."/>
            <person name="Yanf M."/>
            <person name="Daum C."/>
            <person name="Ng V."/>
            <person name="Clum A."/>
            <person name="Steindorff A."/>
            <person name="Ohm R."/>
            <person name="Martin F."/>
            <person name="Silar P."/>
            <person name="Natvig D."/>
            <person name="Lalanne C."/>
            <person name="Gautier V."/>
            <person name="Ament-Velasquez S.L."/>
            <person name="Kruys A."/>
            <person name="Hutchinson M.I."/>
            <person name="Powell A.J."/>
            <person name="Barry K."/>
            <person name="Miller A.N."/>
            <person name="Grigoriev I.V."/>
            <person name="Debuchy R."/>
            <person name="Gladieux P."/>
            <person name="Thoren M.H."/>
            <person name="Johannesson H."/>
        </authorList>
    </citation>
    <scope>NUCLEOTIDE SEQUENCE</scope>
    <source>
        <strain evidence="3">CBS 307.81</strain>
    </source>
</reference>
<name>A0AA39ZH60_9PEZI</name>
<dbReference type="InterPro" id="IPR002035">
    <property type="entry name" value="VWF_A"/>
</dbReference>
<dbReference type="PANTHER" id="PTHR34706">
    <property type="entry name" value="SLR1338 PROTEIN"/>
    <property type="match status" value="1"/>
</dbReference>
<gene>
    <name evidence="3" type="ORF">QBC41DRAFT_220598</name>
</gene>
<feature type="region of interest" description="Disordered" evidence="1">
    <location>
        <begin position="1"/>
        <end position="27"/>
    </location>
</feature>
<dbReference type="PANTHER" id="PTHR34706:SF1">
    <property type="entry name" value="VWFA DOMAIN-CONTAINING PROTEIN"/>
    <property type="match status" value="1"/>
</dbReference>
<accession>A0AA39ZH60</accession>
<dbReference type="Gene3D" id="3.40.50.410">
    <property type="entry name" value="von Willebrand factor, type A domain"/>
    <property type="match status" value="1"/>
</dbReference>
<feature type="domain" description="VWFA" evidence="2">
    <location>
        <begin position="37"/>
        <end position="230"/>
    </location>
</feature>
<protein>
    <recommendedName>
        <fullName evidence="2">VWFA domain-containing protein</fullName>
    </recommendedName>
</protein>
<dbReference type="PROSITE" id="PS50234">
    <property type="entry name" value="VWFA"/>
    <property type="match status" value="1"/>
</dbReference>